<dbReference type="Gene3D" id="2.30.30.70">
    <property type="entry name" value="Ribosomal protein L21"/>
    <property type="match status" value="1"/>
</dbReference>
<comment type="similarity">
    <text evidence="1">Belongs to the eukaryotic ribosomal protein eL21 family.</text>
</comment>
<dbReference type="GO" id="GO:0005375">
    <property type="term" value="F:copper ion transmembrane transporter activity"/>
    <property type="evidence" value="ECO:0007669"/>
    <property type="project" value="UniProtKB-UniRule"/>
</dbReference>
<gene>
    <name evidence="8" type="ORF">ZT1A5_G11411</name>
</gene>
<evidence type="ECO:0000256" key="6">
    <source>
        <dbReference type="ARBA" id="ARBA00023274"/>
    </source>
</evidence>
<evidence type="ECO:0000256" key="3">
    <source>
        <dbReference type="ARBA" id="ARBA00022980"/>
    </source>
</evidence>
<reference evidence="8 9" key="1">
    <citation type="submission" date="2016-10" db="EMBL/GenBank/DDBJ databases">
        <authorList>
            <person name="Varghese N."/>
        </authorList>
    </citation>
    <scope>NUCLEOTIDE SEQUENCE [LARGE SCALE GENOMIC DNA]</scope>
</reference>
<sequence>MDMSGMNMATSTMSMDSMATSTASSTNSMTNGTMHSGMMMSMSEMMMVFFTSTGTPLYSNAWTPTSTGQYAGTCIFLIVLAVVMRGLIALRCSFEYLWDRSAGKQNVDALRRMPTNVKEDVAAPPTAGQRRPWRVNEAAARACLDVVLAGVSYLLMLAVMTMNAGYFMAVLGGVQQSTAPSVATSFWKLNGHTCQGPPELPTPSGLQNFKLCQSTSCATNKTFLTDPPRNLPPSQWVTPQVSALALAMVTFSRDFKKKGMIALSTYLKQYKVGDIVDVVANGAVQKGMPYKVYHGKTGVVYNVTKSAVGVILYRQVGNRYIEKRINVRVEHVRHSRSRDEFLARVKTNAAAKRTAKETGERVYLKRLPAQPREARTVSAKDNKPENVAPIAYETTI</sequence>
<evidence type="ECO:0000256" key="1">
    <source>
        <dbReference type="ARBA" id="ARBA00008427"/>
    </source>
</evidence>
<dbReference type="EMBL" id="LT882688">
    <property type="protein sequence ID" value="SMY29961.1"/>
    <property type="molecule type" value="Genomic_DNA"/>
</dbReference>
<evidence type="ECO:0000256" key="5">
    <source>
        <dbReference type="ARBA" id="ARBA00023136"/>
    </source>
</evidence>
<dbReference type="GO" id="GO:0003735">
    <property type="term" value="F:structural constituent of ribosome"/>
    <property type="evidence" value="ECO:0007669"/>
    <property type="project" value="InterPro"/>
</dbReference>
<dbReference type="AlphaFoldDB" id="A0A1Y6M4K2"/>
<dbReference type="InterPro" id="IPR001147">
    <property type="entry name" value="Ribosomal_eL21"/>
</dbReference>
<keyword evidence="7" id="KW-0186">Copper</keyword>
<keyword evidence="7" id="KW-0187">Copper transport</keyword>
<evidence type="ECO:0000256" key="4">
    <source>
        <dbReference type="ARBA" id="ARBA00022989"/>
    </source>
</evidence>
<feature type="transmembrane region" description="Helical" evidence="7">
    <location>
        <begin position="69"/>
        <end position="90"/>
    </location>
</feature>
<protein>
    <recommendedName>
        <fullName evidence="7">Copper transport protein</fullName>
    </recommendedName>
</protein>
<dbReference type="GO" id="GO:0016020">
    <property type="term" value="C:membrane"/>
    <property type="evidence" value="ECO:0007669"/>
    <property type="project" value="UniProtKB-SubCell"/>
</dbReference>
<keyword evidence="4 7" id="KW-1133">Transmembrane helix</keyword>
<dbReference type="SUPFAM" id="SSF50104">
    <property type="entry name" value="Translation proteins SH3-like domain"/>
    <property type="match status" value="1"/>
</dbReference>
<dbReference type="Pfam" id="PF01157">
    <property type="entry name" value="Ribosomal_L21e"/>
    <property type="match status" value="1"/>
</dbReference>
<keyword evidence="2 7" id="KW-0812">Transmembrane</keyword>
<dbReference type="Proteomes" id="UP000215453">
    <property type="component" value="Chromosome 13"/>
</dbReference>
<feature type="transmembrane region" description="Helical" evidence="7">
    <location>
        <begin position="138"/>
        <end position="160"/>
    </location>
</feature>
<proteinExistence type="inferred from homology"/>
<accession>A0A1Y6M4K2</accession>
<dbReference type="InterPro" id="IPR008991">
    <property type="entry name" value="Translation_prot_SH3-like_sf"/>
</dbReference>
<dbReference type="GO" id="GO:0006412">
    <property type="term" value="P:translation"/>
    <property type="evidence" value="ECO:0007669"/>
    <property type="project" value="InterPro"/>
</dbReference>
<dbReference type="InterPro" id="IPR036948">
    <property type="entry name" value="Ribosomal_eL21_sf"/>
</dbReference>
<dbReference type="Gene3D" id="6.10.250.3260">
    <property type="match status" value="1"/>
</dbReference>
<dbReference type="PROSITE" id="PS01171">
    <property type="entry name" value="RIBOSOMAL_L21E"/>
    <property type="match status" value="1"/>
</dbReference>
<keyword evidence="6" id="KW-0687">Ribonucleoprotein</keyword>
<keyword evidence="5 7" id="KW-0472">Membrane</keyword>
<dbReference type="FunFam" id="6.10.250.3260:FF:000001">
    <property type="entry name" value="60S ribosomal protein L21"/>
    <property type="match status" value="1"/>
</dbReference>
<name>A0A1Y6M4K2_ZYMTR</name>
<evidence type="ECO:0000256" key="2">
    <source>
        <dbReference type="ARBA" id="ARBA00022692"/>
    </source>
</evidence>
<keyword evidence="7" id="KW-0406">Ion transport</keyword>
<organism evidence="8 9">
    <name type="scientific">Zymoseptoria tritici ST99CH_1A5</name>
    <dbReference type="NCBI Taxonomy" id="1276529"/>
    <lineage>
        <taxon>Eukaryota</taxon>
        <taxon>Fungi</taxon>
        <taxon>Dikarya</taxon>
        <taxon>Ascomycota</taxon>
        <taxon>Pezizomycotina</taxon>
        <taxon>Dothideomycetes</taxon>
        <taxon>Dothideomycetidae</taxon>
        <taxon>Mycosphaerellales</taxon>
        <taxon>Mycosphaerellaceae</taxon>
        <taxon>Zymoseptoria</taxon>
    </lineage>
</organism>
<dbReference type="GO" id="GO:1990904">
    <property type="term" value="C:ribonucleoprotein complex"/>
    <property type="evidence" value="ECO:0007669"/>
    <property type="project" value="UniProtKB-KW"/>
</dbReference>
<dbReference type="PANTHER" id="PTHR20981">
    <property type="entry name" value="60S RIBOSOMAL PROTEIN L21"/>
    <property type="match status" value="1"/>
</dbReference>
<comment type="subcellular location">
    <subcellularLocation>
        <location evidence="7">Membrane</location>
        <topology evidence="7">Multi-pass membrane protein</topology>
    </subcellularLocation>
</comment>
<keyword evidence="7" id="KW-0813">Transport</keyword>
<dbReference type="InterPro" id="IPR007274">
    <property type="entry name" value="Cop_transporter"/>
</dbReference>
<comment type="similarity">
    <text evidence="7">Belongs to the copper transporter (Ctr) (TC 1.A.56) family. SLC31A subfamily.</text>
</comment>
<dbReference type="GO" id="GO:0005840">
    <property type="term" value="C:ribosome"/>
    <property type="evidence" value="ECO:0007669"/>
    <property type="project" value="UniProtKB-KW"/>
</dbReference>
<dbReference type="FunFam" id="2.30.30.70:FF:000001">
    <property type="entry name" value="60S ribosomal protein L21"/>
    <property type="match status" value="1"/>
</dbReference>
<evidence type="ECO:0000313" key="9">
    <source>
        <dbReference type="Proteomes" id="UP000215453"/>
    </source>
</evidence>
<evidence type="ECO:0000313" key="8">
    <source>
        <dbReference type="EMBL" id="SMY29961.1"/>
    </source>
</evidence>
<keyword evidence="3" id="KW-0689">Ribosomal protein</keyword>
<evidence type="ECO:0000256" key="7">
    <source>
        <dbReference type="RuleBase" id="RU367022"/>
    </source>
</evidence>
<dbReference type="Pfam" id="PF04145">
    <property type="entry name" value="Ctr"/>
    <property type="match status" value="1"/>
</dbReference>
<dbReference type="InterPro" id="IPR018259">
    <property type="entry name" value="Ribosomal_eL21_CS"/>
</dbReference>